<dbReference type="AlphaFoldDB" id="A0A0R3MYT2"/>
<name>A0A0R3MYT2_9BRAD</name>
<dbReference type="OrthoDB" id="5892745at2"/>
<sequence>MANQNGEKYGFTGLFPIKPGHTAALRTFLRTLDDNPRGSPLSEVPVVHMARFVVIDRLTYQGIPAKIDTLKSTYLLFACDFDGFSIDVLIREMIEHIPDQLKTIWQHCRGFPGIESRDGLSVYFEQCEVGTNLLLADQPDATVNEILLGLMYRRGLGEFIRHVQEKQPTPAELKQDFATLWQRLQEVRPLAGDL</sequence>
<dbReference type="Proteomes" id="UP000051660">
    <property type="component" value="Unassembled WGS sequence"/>
</dbReference>
<protein>
    <submittedName>
        <fullName evidence="1">Uncharacterized protein</fullName>
    </submittedName>
</protein>
<gene>
    <name evidence="1" type="ORF">CQ14_05395</name>
</gene>
<organism evidence="1 2">
    <name type="scientific">Bradyrhizobium lablabi</name>
    <dbReference type="NCBI Taxonomy" id="722472"/>
    <lineage>
        <taxon>Bacteria</taxon>
        <taxon>Pseudomonadati</taxon>
        <taxon>Pseudomonadota</taxon>
        <taxon>Alphaproteobacteria</taxon>
        <taxon>Hyphomicrobiales</taxon>
        <taxon>Nitrobacteraceae</taxon>
        <taxon>Bradyrhizobium</taxon>
    </lineage>
</organism>
<reference evidence="1 2" key="1">
    <citation type="submission" date="2014-03" db="EMBL/GenBank/DDBJ databases">
        <title>Bradyrhizobium valentinum sp. nov., isolated from effective nodules of Lupinus mariae-josephae, a lupine endemic of basic-lime soils in Eastern Spain.</title>
        <authorList>
            <person name="Duran D."/>
            <person name="Rey L."/>
            <person name="Navarro A."/>
            <person name="Busquets A."/>
            <person name="Imperial J."/>
            <person name="Ruiz-Argueso T."/>
        </authorList>
    </citation>
    <scope>NUCLEOTIDE SEQUENCE [LARGE SCALE GENOMIC DNA]</scope>
    <source>
        <strain evidence="1 2">CCBAU 23086</strain>
    </source>
</reference>
<dbReference type="RefSeq" id="WP_057858360.1">
    <property type="nucleotide sequence ID" value="NZ_LLYB01000060.1"/>
</dbReference>
<evidence type="ECO:0000313" key="1">
    <source>
        <dbReference type="EMBL" id="KRR24780.1"/>
    </source>
</evidence>
<accession>A0A0R3MYT2</accession>
<evidence type="ECO:0000313" key="2">
    <source>
        <dbReference type="Proteomes" id="UP000051660"/>
    </source>
</evidence>
<comment type="caution">
    <text evidence="1">The sequence shown here is derived from an EMBL/GenBank/DDBJ whole genome shotgun (WGS) entry which is preliminary data.</text>
</comment>
<proteinExistence type="predicted"/>
<dbReference type="EMBL" id="LLYB01000060">
    <property type="protein sequence ID" value="KRR24780.1"/>
    <property type="molecule type" value="Genomic_DNA"/>
</dbReference>